<dbReference type="OrthoDB" id="6447869at2"/>
<dbReference type="Proteomes" id="UP000463700">
    <property type="component" value="Unassembled WGS sequence"/>
</dbReference>
<accession>A0A6N6VYU4</accession>
<dbReference type="AlphaFoldDB" id="A0A6N6VYU4"/>
<dbReference type="EMBL" id="VOSW01000181">
    <property type="protein sequence ID" value="KAE8753672.1"/>
    <property type="molecule type" value="Genomic_DNA"/>
</dbReference>
<protein>
    <submittedName>
        <fullName evidence="1">Uncharacterized protein</fullName>
    </submittedName>
</protein>
<dbReference type="RefSeq" id="WP_154567573.1">
    <property type="nucleotide sequence ID" value="NZ_VOSW01000181.1"/>
</dbReference>
<comment type="caution">
    <text evidence="1">The sequence shown here is derived from an EMBL/GenBank/DDBJ whole genome shotgun (WGS) entry which is preliminary data.</text>
</comment>
<gene>
    <name evidence="1" type="ORF">FSO04_43865</name>
</gene>
<reference evidence="1 2" key="1">
    <citation type="journal article" date="2020" name="Int. J. Syst. Evol. Microbiol.">
        <title>Paraburkholderia madseniana sp. nov., a phenolic acid-degrading bacterium isolated from acidic forest soil.</title>
        <authorList>
            <person name="Wilhelm R.C."/>
            <person name="Murphy S.J.L."/>
            <person name="Feriancek N.M."/>
            <person name="Karasz D.C."/>
            <person name="DeRito C.M."/>
            <person name="Newman J.D."/>
            <person name="Buckley D.H."/>
        </authorList>
    </citation>
    <scope>NUCLEOTIDE SEQUENCE [LARGE SCALE GENOMIC DNA]</scope>
    <source>
        <strain evidence="1 2">RP11</strain>
    </source>
</reference>
<evidence type="ECO:0000313" key="1">
    <source>
        <dbReference type="EMBL" id="KAE8753672.1"/>
    </source>
</evidence>
<sequence length="135" mass="15300">MFHLHESGRGYVEELKRISRLLGRVVGQIDVLGAFGSTDADGFARRLAIDWHAAPMDLSEPELLELFDAVCEVRGNQELLEYWVRCLALNTGDDRISDLIFWPEQYFGAGYDGRELNPAEMLEVVLSKRRAEGTQ</sequence>
<name>A0A6N6VYU4_9BURK</name>
<proteinExistence type="predicted"/>
<organism evidence="1 2">
    <name type="scientific">Paraburkholderia madseniana</name>
    <dbReference type="NCBI Taxonomy" id="2599607"/>
    <lineage>
        <taxon>Bacteria</taxon>
        <taxon>Pseudomonadati</taxon>
        <taxon>Pseudomonadota</taxon>
        <taxon>Betaproteobacteria</taxon>
        <taxon>Burkholderiales</taxon>
        <taxon>Burkholderiaceae</taxon>
        <taxon>Paraburkholderia</taxon>
    </lineage>
</organism>
<evidence type="ECO:0000313" key="2">
    <source>
        <dbReference type="Proteomes" id="UP000463700"/>
    </source>
</evidence>